<dbReference type="AlphaFoldDB" id="A0A7U8GSF4"/>
<evidence type="ECO:0000313" key="1">
    <source>
        <dbReference type="EMBL" id="EAR61273.1"/>
    </source>
</evidence>
<protein>
    <submittedName>
        <fullName evidence="1">Uncharacterized protein</fullName>
    </submittedName>
</protein>
<accession>A0A7U8GSF4</accession>
<comment type="caution">
    <text evidence="1">The sequence shown here is derived from an EMBL/GenBank/DDBJ whole genome shotgun (WGS) entry which is preliminary data.</text>
</comment>
<evidence type="ECO:0000313" key="2">
    <source>
        <dbReference type="Proteomes" id="UP000002171"/>
    </source>
</evidence>
<organism evidence="1 2">
    <name type="scientific">Neptuniibacter caesariensis</name>
    <dbReference type="NCBI Taxonomy" id="207954"/>
    <lineage>
        <taxon>Bacteria</taxon>
        <taxon>Pseudomonadati</taxon>
        <taxon>Pseudomonadota</taxon>
        <taxon>Gammaproteobacteria</taxon>
        <taxon>Oceanospirillales</taxon>
        <taxon>Oceanospirillaceae</taxon>
        <taxon>Neptuniibacter</taxon>
    </lineage>
</organism>
<reference evidence="1 2" key="1">
    <citation type="submission" date="2006-02" db="EMBL/GenBank/DDBJ databases">
        <authorList>
            <person name="Pinhassi J."/>
            <person name="Pedros-Alio C."/>
            <person name="Ferriera S."/>
            <person name="Johnson J."/>
            <person name="Kravitz S."/>
            <person name="Halpern A."/>
            <person name="Remington K."/>
            <person name="Beeson K."/>
            <person name="Tran B."/>
            <person name="Rogers Y.-H."/>
            <person name="Friedman R."/>
            <person name="Venter J.C."/>
        </authorList>
    </citation>
    <scope>NUCLEOTIDE SEQUENCE [LARGE SCALE GENOMIC DNA]</scope>
    <source>
        <strain evidence="1 2">MED92</strain>
    </source>
</reference>
<gene>
    <name evidence="1" type="ORF">MED92_11119</name>
</gene>
<dbReference type="Proteomes" id="UP000002171">
    <property type="component" value="Unassembled WGS sequence"/>
</dbReference>
<keyword evidence="2" id="KW-1185">Reference proteome</keyword>
<dbReference type="EMBL" id="AAOW01000009">
    <property type="protein sequence ID" value="EAR61273.1"/>
    <property type="molecule type" value="Genomic_DNA"/>
</dbReference>
<proteinExistence type="predicted"/>
<name>A0A7U8GSF4_NEPCE</name>
<sequence>MNSTTVRTSAAVNINLESNGFLNALMLLRQILQLIDDSASVVEYFKELNILLLLKVDRSLADRIDSKSVAMSLQNSN</sequence>